<proteinExistence type="predicted"/>
<dbReference type="EMBL" id="QKWP01000273">
    <property type="protein sequence ID" value="RIB23219.1"/>
    <property type="molecule type" value="Genomic_DNA"/>
</dbReference>
<accession>A0A397VQD0</accession>
<evidence type="ECO:0000313" key="2">
    <source>
        <dbReference type="Proteomes" id="UP000266673"/>
    </source>
</evidence>
<evidence type="ECO:0008006" key="3">
    <source>
        <dbReference type="Google" id="ProtNLM"/>
    </source>
</evidence>
<keyword evidence="2" id="KW-1185">Reference proteome</keyword>
<dbReference type="Proteomes" id="UP000266673">
    <property type="component" value="Unassembled WGS sequence"/>
</dbReference>
<evidence type="ECO:0000313" key="1">
    <source>
        <dbReference type="EMBL" id="RIB23219.1"/>
    </source>
</evidence>
<dbReference type="Gene3D" id="3.30.200.20">
    <property type="entry name" value="Phosphorylase Kinase, domain 1"/>
    <property type="match status" value="1"/>
</dbReference>
<dbReference type="InterPro" id="IPR011009">
    <property type="entry name" value="Kinase-like_dom_sf"/>
</dbReference>
<dbReference type="AlphaFoldDB" id="A0A397VQD0"/>
<comment type="caution">
    <text evidence="1">The sequence shown here is derived from an EMBL/GenBank/DDBJ whole genome shotgun (WGS) entry which is preliminary data.</text>
</comment>
<reference evidence="1 2" key="1">
    <citation type="submission" date="2018-06" db="EMBL/GenBank/DDBJ databases">
        <title>Comparative genomics reveals the genomic features of Rhizophagus irregularis, R. cerebriforme, R. diaphanum and Gigaspora rosea, and their symbiotic lifestyle signature.</title>
        <authorList>
            <person name="Morin E."/>
            <person name="San Clemente H."/>
            <person name="Chen E.C.H."/>
            <person name="De La Providencia I."/>
            <person name="Hainaut M."/>
            <person name="Kuo A."/>
            <person name="Kohler A."/>
            <person name="Murat C."/>
            <person name="Tang N."/>
            <person name="Roy S."/>
            <person name="Loubradou J."/>
            <person name="Henrissat B."/>
            <person name="Grigoriev I.V."/>
            <person name="Corradi N."/>
            <person name="Roux C."/>
            <person name="Martin F.M."/>
        </authorList>
    </citation>
    <scope>NUCLEOTIDE SEQUENCE [LARGE SCALE GENOMIC DNA]</scope>
    <source>
        <strain evidence="1 2">DAOM 194757</strain>
    </source>
</reference>
<dbReference type="SUPFAM" id="SSF56112">
    <property type="entry name" value="Protein kinase-like (PK-like)"/>
    <property type="match status" value="2"/>
</dbReference>
<protein>
    <recommendedName>
        <fullName evidence="3">Protein kinase domain-containing protein</fullName>
    </recommendedName>
</protein>
<organism evidence="1 2">
    <name type="scientific">Gigaspora rosea</name>
    <dbReference type="NCBI Taxonomy" id="44941"/>
    <lineage>
        <taxon>Eukaryota</taxon>
        <taxon>Fungi</taxon>
        <taxon>Fungi incertae sedis</taxon>
        <taxon>Mucoromycota</taxon>
        <taxon>Glomeromycotina</taxon>
        <taxon>Glomeromycetes</taxon>
        <taxon>Diversisporales</taxon>
        <taxon>Gigasporaceae</taxon>
        <taxon>Gigaspora</taxon>
    </lineage>
</organism>
<sequence length="110" mass="12053">MNTQISALDPNSFTFFDNDLGIPFNKLSDVKEIGKGEFGSVYSATWLDGIRKLMMMTIVTAMIKTRAYEPSSTIALKTLTILHGNKLSNVKEIGKGGFGSVYLATWLNGI</sequence>
<name>A0A397VQD0_9GLOM</name>
<gene>
    <name evidence="1" type="ORF">C2G38_2171927</name>
</gene>